<keyword evidence="10" id="KW-0413">Isomerase</keyword>
<dbReference type="Pfam" id="PF13361">
    <property type="entry name" value="UvrD_C"/>
    <property type="match status" value="1"/>
</dbReference>
<dbReference type="InterPro" id="IPR014016">
    <property type="entry name" value="UvrD-like_ATP-bd"/>
</dbReference>
<dbReference type="InterPro" id="IPR014017">
    <property type="entry name" value="DNA_helicase_UvrD-like_C"/>
</dbReference>
<evidence type="ECO:0000256" key="13">
    <source>
        <dbReference type="ARBA" id="ARBA00034923"/>
    </source>
</evidence>
<keyword evidence="9" id="KW-0234">DNA repair</keyword>
<dbReference type="PANTHER" id="PTHR11070">
    <property type="entry name" value="UVRD / RECB / PCRA DNA HELICASE FAMILY MEMBER"/>
    <property type="match status" value="1"/>
</dbReference>
<feature type="region of interest" description="Disordered" evidence="16">
    <location>
        <begin position="916"/>
        <end position="944"/>
    </location>
</feature>
<dbReference type="PATRIC" id="fig|1231392.3.peg.1532"/>
<evidence type="ECO:0000256" key="14">
    <source>
        <dbReference type="ARBA" id="ARBA00048988"/>
    </source>
</evidence>
<dbReference type="SUPFAM" id="SSF52540">
    <property type="entry name" value="P-loop containing nucleoside triphosphate hydrolases"/>
    <property type="match status" value="1"/>
</dbReference>
<keyword evidence="5 15" id="KW-0347">Helicase</keyword>
<dbReference type="InterPro" id="IPR011604">
    <property type="entry name" value="PDDEXK-like_dom_sf"/>
</dbReference>
<dbReference type="InterPro" id="IPR038726">
    <property type="entry name" value="PDDEXK_AddAB-type"/>
</dbReference>
<dbReference type="GO" id="GO:0043138">
    <property type="term" value="F:3'-5' DNA helicase activity"/>
    <property type="evidence" value="ECO:0007669"/>
    <property type="project" value="UniProtKB-EC"/>
</dbReference>
<evidence type="ECO:0000256" key="6">
    <source>
        <dbReference type="ARBA" id="ARBA00022839"/>
    </source>
</evidence>
<dbReference type="SUPFAM" id="SSF52980">
    <property type="entry name" value="Restriction endonuclease-like"/>
    <property type="match status" value="1"/>
</dbReference>
<evidence type="ECO:0000256" key="12">
    <source>
        <dbReference type="ARBA" id="ARBA00034808"/>
    </source>
</evidence>
<keyword evidence="7 15" id="KW-0067">ATP-binding</keyword>
<dbReference type="RefSeq" id="WP_007426678.1">
    <property type="nucleotide sequence ID" value="NZ_AMGO01000021.1"/>
</dbReference>
<evidence type="ECO:0000256" key="1">
    <source>
        <dbReference type="ARBA" id="ARBA00022722"/>
    </source>
</evidence>
<dbReference type="eggNOG" id="COG1074">
    <property type="taxonomic scope" value="Bacteria"/>
</dbReference>
<feature type="domain" description="UvrD-like helicase ATP-binding" evidence="17">
    <location>
        <begin position="9"/>
        <end position="481"/>
    </location>
</feature>
<dbReference type="GO" id="GO:0005829">
    <property type="term" value="C:cytosol"/>
    <property type="evidence" value="ECO:0007669"/>
    <property type="project" value="TreeGrafter"/>
</dbReference>
<keyword evidence="20" id="KW-1185">Reference proteome</keyword>
<accession>K2HB53</accession>
<evidence type="ECO:0000313" key="20">
    <source>
        <dbReference type="Proteomes" id="UP000006765"/>
    </source>
</evidence>
<dbReference type="InterPro" id="IPR027417">
    <property type="entry name" value="P-loop_NTPase"/>
</dbReference>
<keyword evidence="6" id="KW-0269">Exonuclease</keyword>
<dbReference type="GO" id="GO:0033202">
    <property type="term" value="C:DNA helicase complex"/>
    <property type="evidence" value="ECO:0007669"/>
    <property type="project" value="TreeGrafter"/>
</dbReference>
<evidence type="ECO:0000256" key="5">
    <source>
        <dbReference type="ARBA" id="ARBA00022806"/>
    </source>
</evidence>
<dbReference type="AlphaFoldDB" id="K2HB53"/>
<dbReference type="Pfam" id="PF00580">
    <property type="entry name" value="UvrD-helicase"/>
    <property type="match status" value="1"/>
</dbReference>
<dbReference type="NCBIfam" id="TIGR02784">
    <property type="entry name" value="addA_alphas"/>
    <property type="match status" value="1"/>
</dbReference>
<evidence type="ECO:0000256" key="11">
    <source>
        <dbReference type="ARBA" id="ARBA00034617"/>
    </source>
</evidence>
<dbReference type="Gene3D" id="3.90.320.10">
    <property type="match status" value="1"/>
</dbReference>
<dbReference type="GO" id="GO:0003677">
    <property type="term" value="F:DNA binding"/>
    <property type="evidence" value="ECO:0007669"/>
    <property type="project" value="UniProtKB-KW"/>
</dbReference>
<dbReference type="InterPro" id="IPR014151">
    <property type="entry name" value="DNA_helicase_AddA"/>
</dbReference>
<evidence type="ECO:0000256" key="8">
    <source>
        <dbReference type="ARBA" id="ARBA00023125"/>
    </source>
</evidence>
<evidence type="ECO:0000256" key="10">
    <source>
        <dbReference type="ARBA" id="ARBA00023235"/>
    </source>
</evidence>
<keyword evidence="3" id="KW-0227">DNA damage</keyword>
<dbReference type="InterPro" id="IPR000212">
    <property type="entry name" value="DNA_helicase_UvrD/REP"/>
</dbReference>
<proteinExistence type="predicted"/>
<evidence type="ECO:0000256" key="15">
    <source>
        <dbReference type="PROSITE-ProRule" id="PRU00560"/>
    </source>
</evidence>
<dbReference type="Pfam" id="PF12705">
    <property type="entry name" value="PDDEXK_1"/>
    <property type="match status" value="1"/>
</dbReference>
<dbReference type="Proteomes" id="UP000006765">
    <property type="component" value="Unassembled WGS sequence"/>
</dbReference>
<evidence type="ECO:0000256" key="16">
    <source>
        <dbReference type="SAM" id="MobiDB-lite"/>
    </source>
</evidence>
<keyword evidence="2 15" id="KW-0547">Nucleotide-binding</keyword>
<evidence type="ECO:0000256" key="7">
    <source>
        <dbReference type="ARBA" id="ARBA00022840"/>
    </source>
</evidence>
<dbReference type="OrthoDB" id="9810135at2"/>
<keyword evidence="4 15" id="KW-0378">Hydrolase</keyword>
<dbReference type="EC" id="5.6.2.4" evidence="12"/>
<dbReference type="GO" id="GO:0004527">
    <property type="term" value="F:exonuclease activity"/>
    <property type="evidence" value="ECO:0007669"/>
    <property type="project" value="UniProtKB-KW"/>
</dbReference>
<keyword evidence="8" id="KW-0238">DNA-binding</keyword>
<dbReference type="PANTHER" id="PTHR11070:SF2">
    <property type="entry name" value="ATP-DEPENDENT DNA HELICASE SRS2"/>
    <property type="match status" value="1"/>
</dbReference>
<protein>
    <recommendedName>
        <fullName evidence="12">DNA 3'-5' helicase</fullName>
        <ecNumber evidence="12">5.6.2.4</ecNumber>
    </recommendedName>
    <alternativeName>
        <fullName evidence="13">DNA 3'-5' helicase II</fullName>
    </alternativeName>
</protein>
<dbReference type="Gene3D" id="1.10.486.10">
    <property type="entry name" value="PCRA, domain 4"/>
    <property type="match status" value="1"/>
</dbReference>
<dbReference type="InterPro" id="IPR011335">
    <property type="entry name" value="Restrct_endonuc-II-like"/>
</dbReference>
<evidence type="ECO:0000313" key="19">
    <source>
        <dbReference type="EMBL" id="EKE44688.1"/>
    </source>
</evidence>
<dbReference type="PROSITE" id="PS51217">
    <property type="entry name" value="UVRD_HELICASE_CTER"/>
    <property type="match status" value="1"/>
</dbReference>
<comment type="caution">
    <text evidence="19">The sequence shown here is derived from an EMBL/GenBank/DDBJ whole genome shotgun (WGS) entry which is preliminary data.</text>
</comment>
<gene>
    <name evidence="19" type="ORF">OCGS_1526</name>
</gene>
<dbReference type="STRING" id="1231392.OCGS_1526"/>
<comment type="catalytic activity">
    <reaction evidence="14">
        <text>ATP + H2O = ADP + phosphate + H(+)</text>
        <dbReference type="Rhea" id="RHEA:13065"/>
        <dbReference type="ChEBI" id="CHEBI:15377"/>
        <dbReference type="ChEBI" id="CHEBI:15378"/>
        <dbReference type="ChEBI" id="CHEBI:30616"/>
        <dbReference type="ChEBI" id="CHEBI:43474"/>
        <dbReference type="ChEBI" id="CHEBI:456216"/>
        <dbReference type="EC" id="5.6.2.4"/>
    </reaction>
</comment>
<evidence type="ECO:0000256" key="3">
    <source>
        <dbReference type="ARBA" id="ARBA00022763"/>
    </source>
</evidence>
<evidence type="ECO:0000256" key="2">
    <source>
        <dbReference type="ARBA" id="ARBA00022741"/>
    </source>
</evidence>
<dbReference type="EMBL" id="AMGO01000021">
    <property type="protein sequence ID" value="EKE44688.1"/>
    <property type="molecule type" value="Genomic_DNA"/>
</dbReference>
<feature type="binding site" evidence="15">
    <location>
        <begin position="30"/>
        <end position="37"/>
    </location>
    <ligand>
        <name>ATP</name>
        <dbReference type="ChEBI" id="CHEBI:30616"/>
    </ligand>
</feature>
<organism evidence="19 20">
    <name type="scientific">Oceaniovalibus guishaninsula JLT2003</name>
    <dbReference type="NCBI Taxonomy" id="1231392"/>
    <lineage>
        <taxon>Bacteria</taxon>
        <taxon>Pseudomonadati</taxon>
        <taxon>Pseudomonadota</taxon>
        <taxon>Alphaproteobacteria</taxon>
        <taxon>Rhodobacterales</taxon>
        <taxon>Roseobacteraceae</taxon>
        <taxon>Oceaniovalibus</taxon>
    </lineage>
</organism>
<evidence type="ECO:0000259" key="18">
    <source>
        <dbReference type="PROSITE" id="PS51217"/>
    </source>
</evidence>
<feature type="domain" description="UvrD-like helicase C-terminal" evidence="18">
    <location>
        <begin position="496"/>
        <end position="779"/>
    </location>
</feature>
<dbReference type="PROSITE" id="PS51198">
    <property type="entry name" value="UVRD_HELICASE_ATP_BIND"/>
    <property type="match status" value="1"/>
</dbReference>
<dbReference type="GO" id="GO:0000725">
    <property type="term" value="P:recombinational repair"/>
    <property type="evidence" value="ECO:0007669"/>
    <property type="project" value="TreeGrafter"/>
</dbReference>
<evidence type="ECO:0000256" key="9">
    <source>
        <dbReference type="ARBA" id="ARBA00023204"/>
    </source>
</evidence>
<name>K2HB53_9RHOB</name>
<keyword evidence="1" id="KW-0540">Nuclease</keyword>
<dbReference type="Gene3D" id="3.40.50.300">
    <property type="entry name" value="P-loop containing nucleotide triphosphate hydrolases"/>
    <property type="match status" value="4"/>
</dbReference>
<evidence type="ECO:0000256" key="4">
    <source>
        <dbReference type="ARBA" id="ARBA00022801"/>
    </source>
</evidence>
<dbReference type="GO" id="GO:0005524">
    <property type="term" value="F:ATP binding"/>
    <property type="evidence" value="ECO:0007669"/>
    <property type="project" value="UniProtKB-UniRule"/>
</dbReference>
<comment type="catalytic activity">
    <reaction evidence="11">
        <text>Couples ATP hydrolysis with the unwinding of duplex DNA by translocating in the 3'-5' direction.</text>
        <dbReference type="EC" id="5.6.2.4"/>
    </reaction>
</comment>
<reference evidence="19 20" key="1">
    <citation type="journal article" date="2012" name="J. Bacteriol.">
        <title>Draft Genome Sequence of Oceaniovalibus guishaninsula JLT2003T.</title>
        <authorList>
            <person name="Tang K."/>
            <person name="Liu K."/>
            <person name="Jiao N."/>
        </authorList>
    </citation>
    <scope>NUCLEOTIDE SEQUENCE [LARGE SCALE GENOMIC DNA]</scope>
    <source>
        <strain evidence="19 20">JLT2003</strain>
    </source>
</reference>
<sequence length="1129" mass="122311">MNRPRPLPQDDATLRQIAAADPRASTWLSANAGSGKTRVLTDRVARLLLDGTSPQNILCLTYTKAAASEMQNRLFRRLGEWSMADDADLAERLTALGVDGPLDADRLAAARRLFARAIETPGGLRIQTIHSFCAVLLRRFPLEAGVTPQFTEMDDRAAALLRAECMERLALDEPAPLDDLARHFTGDTLDLMGKEIADRRDDFRAIPDETALRALLSLPPGIGMDAVPARVFDGMDADLLPRIAAIMAASGGKTDAKLAPRLAAIVPPFTVAHLEVLEDCLLTGDGAKQPFSAKIGAVPTKAVQAMLGDDLDALNDLMLAVQDARDLRLGLLALDRTLALHRFAAAFLPVYERGKAARGWLDFDDLILKARDLLTDPQVAAWVLFRLDGGIDHILVDEAQDTSPAQWEVIEALAQEFAAGHGVRRAGERTLFVVGDRKQSIYSFQGADPTGFELRRDRFARRLKPVSPLVSHDLLHSFRSSEAILSVVDRVFADTPGMGTAARHIAFHTALPGRVDLWPLVRPEAAPEPPAFDDPVDVMSPVDASVRLGRAVAQGIRQAIDGGATIPLPDGTRRPVTEGDFLILVRSRRQIFRQIILACKAEGLNIAGSDRLKLQAERAVRDIRALLAFLATPEDDLSLATALRSPLCGWTEGELFTLAANRPQGAFLWQALRRSPMRPDTRAMLDDLRRNADYLRPYDLIERILLRHGGRSALLARLGDEAEDGIDELLTQAMAYERADIPSLTGFLAWFDAADVEAKRQAEGRGSRIRVMTVHGAKGLEAPIVILPETMKKPRESSGQIVVAADAPPLWKVAKAQRHPVLGASVAAQEQAAAEERDRLLYVAMTRAETWLIVCGAGDDKDAPNLWYGQVAAALDALDTDAIDTPTGPGRRFAVGDWDKGCAVQVAAATDAPSALPDWIRRPAPPATEPPRTITPSDLGGEKALRGPAALDAADAKRRGTLIHALLEHLPPDRPADWPGLAPRLLVADPPLTAPEITALLDEARGVLAAPALRDLLGEPALAEVELVARLGDRPLSGIVDRLILRDGAVLAIDYKSNAVVPATPAEVPEGLLRQMGAYLVALRQIYPDRRVDVALLWTRTASLMPLPHDVVLAALDRWRDLDAPGGSA</sequence>
<evidence type="ECO:0000259" key="17">
    <source>
        <dbReference type="PROSITE" id="PS51198"/>
    </source>
</evidence>